<dbReference type="AlphaFoldDB" id="A0A084QKU8"/>
<dbReference type="STRING" id="1283841.A0A084QKU8"/>
<dbReference type="Pfam" id="PF08543">
    <property type="entry name" value="Phos_pyr_kin"/>
    <property type="match status" value="1"/>
</dbReference>
<evidence type="ECO:0000259" key="2">
    <source>
        <dbReference type="Pfam" id="PF08543"/>
    </source>
</evidence>
<dbReference type="GO" id="GO:0050334">
    <property type="term" value="F:thiaminase activity"/>
    <property type="evidence" value="ECO:0007669"/>
    <property type="project" value="InterPro"/>
</dbReference>
<dbReference type="GO" id="GO:0008972">
    <property type="term" value="F:phosphomethylpyrimidine kinase activity"/>
    <property type="evidence" value="ECO:0007669"/>
    <property type="project" value="InterPro"/>
</dbReference>
<dbReference type="NCBIfam" id="TIGR04306">
    <property type="entry name" value="salvage_TenA"/>
    <property type="match status" value="1"/>
</dbReference>
<dbReference type="FunCoup" id="A0A084QKU8">
    <property type="interactions" value="684"/>
</dbReference>
<dbReference type="InterPro" id="IPR027574">
    <property type="entry name" value="Thiaminase_II"/>
</dbReference>
<dbReference type="CDD" id="cd19367">
    <property type="entry name" value="TenA_C_ScTHI20-like"/>
    <property type="match status" value="1"/>
</dbReference>
<feature type="domain" description="Pyridoxamine kinase/Phosphomethylpyrimidine kinase" evidence="2">
    <location>
        <begin position="13"/>
        <end position="280"/>
    </location>
</feature>
<dbReference type="GO" id="GO:0005829">
    <property type="term" value="C:cytosol"/>
    <property type="evidence" value="ECO:0007669"/>
    <property type="project" value="TreeGrafter"/>
</dbReference>
<evidence type="ECO:0000313" key="4">
    <source>
        <dbReference type="Proteomes" id="UP000028524"/>
    </source>
</evidence>
<organism evidence="3 4">
    <name type="scientific">Stachybotrys chlorohalonatus (strain IBT 40285)</name>
    <dbReference type="NCBI Taxonomy" id="1283841"/>
    <lineage>
        <taxon>Eukaryota</taxon>
        <taxon>Fungi</taxon>
        <taxon>Dikarya</taxon>
        <taxon>Ascomycota</taxon>
        <taxon>Pezizomycotina</taxon>
        <taxon>Sordariomycetes</taxon>
        <taxon>Hypocreomycetidae</taxon>
        <taxon>Hypocreales</taxon>
        <taxon>Stachybotryaceae</taxon>
        <taxon>Stachybotrys</taxon>
    </lineage>
</organism>
<dbReference type="InterPro" id="IPR004305">
    <property type="entry name" value="Thiaminase-2/PQQC"/>
</dbReference>
<dbReference type="FunFam" id="3.40.1190.20:FF:000034">
    <property type="entry name" value="Putative hydroxymethylpyrimidine/ phosphomethylpyrimidine kinase 2"/>
    <property type="match status" value="1"/>
</dbReference>
<dbReference type="SUPFAM" id="SSF48613">
    <property type="entry name" value="Heme oxygenase-like"/>
    <property type="match status" value="1"/>
</dbReference>
<dbReference type="NCBIfam" id="TIGR00097">
    <property type="entry name" value="HMP-P_kinase"/>
    <property type="match status" value="1"/>
</dbReference>
<dbReference type="GO" id="GO:0008902">
    <property type="term" value="F:hydroxymethylpyrimidine kinase activity"/>
    <property type="evidence" value="ECO:0007669"/>
    <property type="project" value="TreeGrafter"/>
</dbReference>
<dbReference type="EMBL" id="KL660670">
    <property type="protein sequence ID" value="KFA64583.1"/>
    <property type="molecule type" value="Genomic_DNA"/>
</dbReference>
<evidence type="ECO:0000259" key="1">
    <source>
        <dbReference type="Pfam" id="PF03070"/>
    </source>
</evidence>
<dbReference type="PANTHER" id="PTHR20858">
    <property type="entry name" value="PHOSPHOMETHYLPYRIMIDINE KINASE"/>
    <property type="match status" value="1"/>
</dbReference>
<keyword evidence="4" id="KW-1185">Reference proteome</keyword>
<dbReference type="GO" id="GO:0009228">
    <property type="term" value="P:thiamine biosynthetic process"/>
    <property type="evidence" value="ECO:0007669"/>
    <property type="project" value="InterPro"/>
</dbReference>
<protein>
    <recommendedName>
        <fullName evidence="5">Pyridoxamine kinase/Phosphomethylpyrimidine kinase domain-containing protein</fullName>
    </recommendedName>
</protein>
<dbReference type="OMA" id="FWEMFPY"/>
<name>A0A084QKU8_STAC4</name>
<dbReference type="InterPro" id="IPR029056">
    <property type="entry name" value="Ribokinase-like"/>
</dbReference>
<dbReference type="CDD" id="cd01169">
    <property type="entry name" value="HMPP_kinase"/>
    <property type="match status" value="1"/>
</dbReference>
<sequence>MVQGRVLVIAGSDSSGGAGLEADQKVLAAHGCYAMTATTALTAQNTLGVKNIHPIPADFVEQQIEACLEDVGVDVVKTGMLANAETIKMLARIVERRNIPKLVVDPVMASTSGATLLPHEAIEELIQHLFPHTTILTPNMPEAYLILSHQDSDRPSHDAIRSVADLEATARRIQALGPRWVLLKGGHLPFAADLTVSQGPEQNRLVVDVLVGPDGQVLQVRSPWQDTTSTHGTGCSLASAIAAGIANGLEIPAAVRAACRYVEAGIRTAPKIGTGHGPLNHFHSSYTLPFSPGYFVEYLLGRSDVQEPWNRFVHHPFVSALGDGTLPLESFKNYIMQDYLFLVQFSRVNALAAYKANNIQDIHSSAAVVGKLLDEIKLHIGYCQTFDISSASLEATEEHPGTFLACTAYTRYVLDIGQSQDWIALQVALAPCMLGYAAVGETLLASSNTKRSDNPYWSWIETYTSDDYLEGVKVISGLLEKHIQRQSPSRIEELVKIFVNATQMEIRIWEMYPHQA</sequence>
<dbReference type="InParanoid" id="A0A084QKU8"/>
<dbReference type="Gene3D" id="1.20.910.10">
    <property type="entry name" value="Heme oxygenase-like"/>
    <property type="match status" value="1"/>
</dbReference>
<evidence type="ECO:0000313" key="3">
    <source>
        <dbReference type="EMBL" id="KFA64583.1"/>
    </source>
</evidence>
<dbReference type="PANTHER" id="PTHR20858:SF17">
    <property type="entry name" value="HYDROXYMETHYLPYRIMIDINE_PHOSPHOMETHYLPYRIMIDINE KINASE THI20-RELATED"/>
    <property type="match status" value="1"/>
</dbReference>
<evidence type="ECO:0008006" key="5">
    <source>
        <dbReference type="Google" id="ProtNLM"/>
    </source>
</evidence>
<gene>
    <name evidence="3" type="ORF">S40285_04568</name>
</gene>
<dbReference type="SUPFAM" id="SSF53613">
    <property type="entry name" value="Ribokinase-like"/>
    <property type="match status" value="1"/>
</dbReference>
<feature type="domain" description="Thiaminase-2/PQQC" evidence="1">
    <location>
        <begin position="304"/>
        <end position="512"/>
    </location>
</feature>
<accession>A0A084QKU8</accession>
<proteinExistence type="predicted"/>
<reference evidence="3 4" key="1">
    <citation type="journal article" date="2014" name="BMC Genomics">
        <title>Comparative genome sequencing reveals chemotype-specific gene clusters in the toxigenic black mold Stachybotrys.</title>
        <authorList>
            <person name="Semeiks J."/>
            <person name="Borek D."/>
            <person name="Otwinowski Z."/>
            <person name="Grishin N.V."/>
        </authorList>
    </citation>
    <scope>NUCLEOTIDE SEQUENCE [LARGE SCALE GENOMIC DNA]</scope>
    <source>
        <strain evidence="3 4">IBT 40285</strain>
    </source>
</reference>
<dbReference type="InterPro" id="IPR016084">
    <property type="entry name" value="Haem_Oase-like_multi-hlx"/>
</dbReference>
<dbReference type="InterPro" id="IPR013749">
    <property type="entry name" value="PM/HMP-P_kinase-1"/>
</dbReference>
<dbReference type="OrthoDB" id="10028886at2759"/>
<dbReference type="FunFam" id="1.20.910.10:FF:000003">
    <property type="entry name" value="Hydroxymethylpyrimidine/phosphomethylpyrimidine kinase THI20"/>
    <property type="match status" value="1"/>
</dbReference>
<dbReference type="Pfam" id="PF03070">
    <property type="entry name" value="TENA_THI-4"/>
    <property type="match status" value="1"/>
</dbReference>
<dbReference type="InterPro" id="IPR004399">
    <property type="entry name" value="HMP/HMP-P_kinase_dom"/>
</dbReference>
<dbReference type="Proteomes" id="UP000028524">
    <property type="component" value="Unassembled WGS sequence"/>
</dbReference>
<dbReference type="Gene3D" id="3.40.1190.20">
    <property type="match status" value="1"/>
</dbReference>
<dbReference type="HOGENOM" id="CLU_020520_2_1_1"/>